<dbReference type="Gene3D" id="3.40.190.10">
    <property type="entry name" value="Periplasmic binding protein-like II"/>
    <property type="match status" value="2"/>
</dbReference>
<evidence type="ECO:0000256" key="15">
    <source>
        <dbReference type="SAM" id="Phobius"/>
    </source>
</evidence>
<dbReference type="InterPro" id="IPR028082">
    <property type="entry name" value="Peripla_BP_I"/>
</dbReference>
<dbReference type="GO" id="GO:0016020">
    <property type="term" value="C:membrane"/>
    <property type="evidence" value="ECO:0007669"/>
    <property type="project" value="UniProtKB-SubCell"/>
</dbReference>
<dbReference type="FunFam" id="1.10.287.70:FF:000037">
    <property type="entry name" value="Glutamate receptor"/>
    <property type="match status" value="1"/>
</dbReference>
<evidence type="ECO:0000256" key="11">
    <source>
        <dbReference type="ARBA" id="ARBA00023286"/>
    </source>
</evidence>
<dbReference type="CDD" id="cd13686">
    <property type="entry name" value="GluR_Plant"/>
    <property type="match status" value="1"/>
</dbReference>
<dbReference type="AlphaFoldDB" id="A0A9D4V0A8"/>
<name>A0A9D4V0A8_ADICA</name>
<dbReference type="Pfam" id="PF10613">
    <property type="entry name" value="Lig_chan-Glu_bd"/>
    <property type="match status" value="1"/>
</dbReference>
<dbReference type="PIRSF" id="PIRSF037090">
    <property type="entry name" value="Iontro_Glu-like_rcpt_pln"/>
    <property type="match status" value="1"/>
</dbReference>
<evidence type="ECO:0000256" key="13">
    <source>
        <dbReference type="PIRNR" id="PIRNR037090"/>
    </source>
</evidence>
<dbReference type="SUPFAM" id="SSF53822">
    <property type="entry name" value="Periplasmic binding protein-like I"/>
    <property type="match status" value="1"/>
</dbReference>
<dbReference type="SUPFAM" id="SSF53850">
    <property type="entry name" value="Periplasmic binding protein-like II"/>
    <property type="match status" value="1"/>
</dbReference>
<comment type="caution">
    <text evidence="17">The sequence shown here is derived from an EMBL/GenBank/DDBJ whole genome shotgun (WGS) entry which is preliminary data.</text>
</comment>
<evidence type="ECO:0000256" key="10">
    <source>
        <dbReference type="ARBA" id="ARBA00023180"/>
    </source>
</evidence>
<dbReference type="OrthoDB" id="5984008at2759"/>
<evidence type="ECO:0000256" key="2">
    <source>
        <dbReference type="ARBA" id="ARBA00008685"/>
    </source>
</evidence>
<keyword evidence="8 13" id="KW-0472">Membrane</keyword>
<dbReference type="InterPro" id="IPR019594">
    <property type="entry name" value="Glu/Gly-bd"/>
</dbReference>
<dbReference type="FunFam" id="3.40.190.10:FF:000054">
    <property type="entry name" value="Glutamate receptor"/>
    <property type="match status" value="1"/>
</dbReference>
<dbReference type="PRINTS" id="PR01176">
    <property type="entry name" value="GABABRECEPTR"/>
</dbReference>
<dbReference type="Pfam" id="PF01094">
    <property type="entry name" value="ANF_receptor"/>
    <property type="match status" value="1"/>
</dbReference>
<reference evidence="17" key="1">
    <citation type="submission" date="2021-01" db="EMBL/GenBank/DDBJ databases">
        <title>Adiantum capillus-veneris genome.</title>
        <authorList>
            <person name="Fang Y."/>
            <person name="Liao Q."/>
        </authorList>
    </citation>
    <scope>NUCLEOTIDE SEQUENCE</scope>
    <source>
        <strain evidence="17">H3</strain>
        <tissue evidence="17">Leaf</tissue>
    </source>
</reference>
<comment type="similarity">
    <text evidence="2 13">Belongs to the glutamate-gated ion channel (TC 1.A.10.1) family.</text>
</comment>
<dbReference type="EMBL" id="JABFUD020000007">
    <property type="protein sequence ID" value="KAI5077416.1"/>
    <property type="molecule type" value="Genomic_DNA"/>
</dbReference>
<evidence type="ECO:0000256" key="12">
    <source>
        <dbReference type="ARBA" id="ARBA00023303"/>
    </source>
</evidence>
<comment type="subcellular location">
    <subcellularLocation>
        <location evidence="1">Membrane</location>
        <topology evidence="1">Multi-pass membrane protein</topology>
    </subcellularLocation>
</comment>
<protein>
    <recommendedName>
        <fullName evidence="13">Glutamate receptor</fullName>
    </recommendedName>
</protein>
<evidence type="ECO:0000256" key="6">
    <source>
        <dbReference type="ARBA" id="ARBA00022989"/>
    </source>
</evidence>
<evidence type="ECO:0000256" key="9">
    <source>
        <dbReference type="ARBA" id="ARBA00023170"/>
    </source>
</evidence>
<dbReference type="InterPro" id="IPR017103">
    <property type="entry name" value="Iontropic_Glu_rcpt_pln"/>
</dbReference>
<keyword evidence="5" id="KW-0732">Signal</keyword>
<dbReference type="InterPro" id="IPR001828">
    <property type="entry name" value="ANF_lig-bd_rcpt"/>
</dbReference>
<evidence type="ECO:0000256" key="7">
    <source>
        <dbReference type="ARBA" id="ARBA00023065"/>
    </source>
</evidence>
<evidence type="ECO:0000313" key="18">
    <source>
        <dbReference type="Proteomes" id="UP000886520"/>
    </source>
</evidence>
<feature type="transmembrane region" description="Helical" evidence="15">
    <location>
        <begin position="829"/>
        <end position="852"/>
    </location>
</feature>
<evidence type="ECO:0000256" key="8">
    <source>
        <dbReference type="ARBA" id="ARBA00023136"/>
    </source>
</evidence>
<keyword evidence="10" id="KW-0325">Glycoprotein</keyword>
<evidence type="ECO:0000256" key="5">
    <source>
        <dbReference type="ARBA" id="ARBA00022729"/>
    </source>
</evidence>
<dbReference type="Pfam" id="PF00060">
    <property type="entry name" value="Lig_chan"/>
    <property type="match status" value="1"/>
</dbReference>
<evidence type="ECO:0000313" key="17">
    <source>
        <dbReference type="EMBL" id="KAI5077416.1"/>
    </source>
</evidence>
<gene>
    <name evidence="17" type="ORF">GOP47_0007240</name>
</gene>
<dbReference type="Gene3D" id="3.40.50.2300">
    <property type="match status" value="2"/>
</dbReference>
<evidence type="ECO:0000256" key="4">
    <source>
        <dbReference type="ARBA" id="ARBA00022692"/>
    </source>
</evidence>
<dbReference type="SMART" id="SM00079">
    <property type="entry name" value="PBPe"/>
    <property type="match status" value="1"/>
</dbReference>
<keyword evidence="14" id="KW-1015">Disulfide bond</keyword>
<sequence length="911" mass="100589">MNCMGSSNLPGHAKIGALFAFNSTVGKLVQQAIQLAVRDVNTAMDVLNGTKLEMEMFDSGCNPVQGAASAVELVKRSVLAIVGPQSSAVAQFVAHIGSATNVPLVSFGATDPNLSEMQYPFFIRVVPSDRLQMEAVAAFIANYGWKEAVVFHMDDDYGMHGASSLSNSLQARGSKVIDKVALIPGIDKDGIDTQLIRLAERQTRVFVLHTPPDVGRLILQEAYFHDMLESNYAWIVTDLMSNSLTDSELDTNTVKYTQGLIGVRRFVPQTSELGIFMSEWNNSSQSGLLENQINPYALYAYDAVWAIARALDSYLHDRQAVVFQEPIKLPTQSGGEADLSQLKIFQGGNKLRAHILDTKFKGTSGHIKFDNTGDLEGAAFEFVNMVGKSPHAVGYWWTNGVGVSLTPPIDQAFSSSNAAYNDEAFLSSTQANSTKMPIIWPGKVTDAPRGWVLPKNGHRLKIGVPLKAGYTQIVGVSNDTTTNSTSVHGFCISVFQAALNYLPYAVPYDFVLVGDGVTTPTYNDLVSSLAEQKYDAIVGDVSILAERLKIVDFTQPYIESGLVVLVPVKDKKENNPWAFLRPFTSVMWFTVLVSFLFTGTVIWILEHKVNEEFRGPPKAQFITVLTFIFSTLFFSQKEETRSFFGRIVLLIWLFVILIINSSYTASLTSILTVEQLAPSIKGLESLLQTSFPIGYQTGSFVYDYLRNLNVNPLRLKAYNSREDSIKALTDGPSRGGVAAIVEELPYIQLLQSVNCKKFIIAGQEFTKSGWGFAFPRGSDITSDMSQAILHMSETGELERIRTYWFQELACDDSSKDPTVQSNQLDIMSFWGLFLISGVASIICVLIHLLSLYNNYRKHQQAEGSTITVSKRFSEHFKQFIVYADKAKHEEKKVADGKGADISLTPSMTTKV</sequence>
<keyword evidence="3 13" id="KW-0813">Transport</keyword>
<evidence type="ECO:0000256" key="14">
    <source>
        <dbReference type="PIRSR" id="PIRSR037090-50"/>
    </source>
</evidence>
<feature type="disulfide bond" evidence="14">
    <location>
        <begin position="755"/>
        <end position="810"/>
    </location>
</feature>
<comment type="function">
    <text evidence="13">Glutamate-gated receptor that probably acts as non-selective cation channel.</text>
</comment>
<keyword evidence="18" id="KW-1185">Reference proteome</keyword>
<feature type="domain" description="Ionotropic glutamate receptor C-terminal" evidence="16">
    <location>
        <begin position="459"/>
        <end position="807"/>
    </location>
</feature>
<keyword evidence="4 15" id="KW-0812">Transmembrane</keyword>
<keyword evidence="6 15" id="KW-1133">Transmembrane helix</keyword>
<proteinExistence type="inferred from homology"/>
<dbReference type="GO" id="GO:0015276">
    <property type="term" value="F:ligand-gated monoatomic ion channel activity"/>
    <property type="evidence" value="ECO:0007669"/>
    <property type="project" value="InterPro"/>
</dbReference>
<dbReference type="InterPro" id="IPR001320">
    <property type="entry name" value="Iontro_rcpt_C"/>
</dbReference>
<keyword evidence="12 13" id="KW-0407">Ion channel</keyword>
<dbReference type="Gene3D" id="1.10.287.70">
    <property type="match status" value="1"/>
</dbReference>
<dbReference type="Proteomes" id="UP000886520">
    <property type="component" value="Chromosome 7"/>
</dbReference>
<feature type="transmembrane region" description="Helical" evidence="15">
    <location>
        <begin position="586"/>
        <end position="605"/>
    </location>
</feature>
<evidence type="ECO:0000259" key="16">
    <source>
        <dbReference type="SMART" id="SM00079"/>
    </source>
</evidence>
<keyword evidence="9 13" id="KW-0675">Receptor</keyword>
<evidence type="ECO:0000256" key="1">
    <source>
        <dbReference type="ARBA" id="ARBA00004141"/>
    </source>
</evidence>
<organism evidence="17 18">
    <name type="scientific">Adiantum capillus-veneris</name>
    <name type="common">Maidenhair fern</name>
    <dbReference type="NCBI Taxonomy" id="13818"/>
    <lineage>
        <taxon>Eukaryota</taxon>
        <taxon>Viridiplantae</taxon>
        <taxon>Streptophyta</taxon>
        <taxon>Embryophyta</taxon>
        <taxon>Tracheophyta</taxon>
        <taxon>Polypodiopsida</taxon>
        <taxon>Polypodiidae</taxon>
        <taxon>Polypodiales</taxon>
        <taxon>Pteridineae</taxon>
        <taxon>Pteridaceae</taxon>
        <taxon>Vittarioideae</taxon>
        <taxon>Adiantum</taxon>
    </lineage>
</organism>
<keyword evidence="7 13" id="KW-0406">Ion transport</keyword>
<dbReference type="PANTHER" id="PTHR18966">
    <property type="entry name" value="IONOTROPIC GLUTAMATE RECEPTOR"/>
    <property type="match status" value="1"/>
</dbReference>
<keyword evidence="11 13" id="KW-1071">Ligand-gated ion channel</keyword>
<feature type="transmembrane region" description="Helical" evidence="15">
    <location>
        <begin position="647"/>
        <end position="671"/>
    </location>
</feature>
<dbReference type="InterPro" id="IPR015683">
    <property type="entry name" value="Ionotropic_Glu_rcpt"/>
</dbReference>
<evidence type="ECO:0000256" key="3">
    <source>
        <dbReference type="ARBA" id="ARBA00022448"/>
    </source>
</evidence>
<accession>A0A9D4V0A8</accession>